<evidence type="ECO:0000259" key="2">
    <source>
        <dbReference type="PROSITE" id="PS50853"/>
    </source>
</evidence>
<dbReference type="InterPro" id="IPR003961">
    <property type="entry name" value="FN3_dom"/>
</dbReference>
<feature type="domain" description="Fibronectin type-III" evidence="2">
    <location>
        <begin position="207"/>
        <end position="294"/>
    </location>
</feature>
<dbReference type="PROSITE" id="PS50853">
    <property type="entry name" value="FN3"/>
    <property type="match status" value="1"/>
</dbReference>
<dbReference type="STRING" id="1121421.SAMN02745123_03119"/>
<dbReference type="CDD" id="cd00063">
    <property type="entry name" value="FN3"/>
    <property type="match status" value="1"/>
</dbReference>
<protein>
    <recommendedName>
        <fullName evidence="2">Fibronectin type-III domain-containing protein</fullName>
    </recommendedName>
</protein>
<feature type="compositionally biased region" description="Polar residues" evidence="1">
    <location>
        <begin position="279"/>
        <end position="296"/>
    </location>
</feature>
<accession>A0A1M6VBS1</accession>
<gene>
    <name evidence="3" type="ORF">SAMN02745123_03119</name>
</gene>
<dbReference type="Proteomes" id="UP000183997">
    <property type="component" value="Unassembled WGS sequence"/>
</dbReference>
<dbReference type="Gene3D" id="2.60.40.10">
    <property type="entry name" value="Immunoglobulins"/>
    <property type="match status" value="1"/>
</dbReference>
<reference evidence="4" key="1">
    <citation type="submission" date="2016-11" db="EMBL/GenBank/DDBJ databases">
        <authorList>
            <person name="Varghese N."/>
            <person name="Submissions S."/>
        </authorList>
    </citation>
    <scope>NUCLEOTIDE SEQUENCE [LARGE SCALE GENOMIC DNA]</scope>
    <source>
        <strain evidence="4">DSM 10349</strain>
    </source>
</reference>
<sequence length="370" mass="40481">MKQKKSSISLKKRGVETKIILINQLIKGGQIKLKEVIKMKKVKVCVSLFVLFMFFLLGTNANAATVGQQLKEPEVGWKRYDDTDSKIIYTGSFIKVVDAYAYNNSSTYSGTVLDGSTISFHFSGTKFRIITSVHTSDRSTKTNVVVDGNIVGSYSPLGTTTPQCLIYEITGLTNARHHVQLIQVEAGRIMLDAIDIDSTGSLIDYYQPTNLTATAGNAQVNLSWTAVAGATGYNVKRATTAGGPYTTIATSVTEAVYTDSTVTNGTTYYYVVTAVSNDGESDPSNEVSATPQDQSSGGTGGKAILVITMANGMEKEYDLTMSEINAFINWYNSRTAPYYTISKNYNLGPFQSRKDYIVQDKIVNFEVMEY</sequence>
<proteinExistence type="predicted"/>
<evidence type="ECO:0000313" key="3">
    <source>
        <dbReference type="EMBL" id="SHK78899.1"/>
    </source>
</evidence>
<dbReference type="RefSeq" id="WP_084082456.1">
    <property type="nucleotide sequence ID" value="NZ_FRAR01000024.1"/>
</dbReference>
<organism evidence="3 4">
    <name type="scientific">Desulforamulus aeronauticus DSM 10349</name>
    <dbReference type="NCBI Taxonomy" id="1121421"/>
    <lineage>
        <taxon>Bacteria</taxon>
        <taxon>Bacillati</taxon>
        <taxon>Bacillota</taxon>
        <taxon>Clostridia</taxon>
        <taxon>Eubacteriales</taxon>
        <taxon>Peptococcaceae</taxon>
        <taxon>Desulforamulus</taxon>
    </lineage>
</organism>
<feature type="region of interest" description="Disordered" evidence="1">
    <location>
        <begin position="279"/>
        <end position="299"/>
    </location>
</feature>
<name>A0A1M6VBS1_9FIRM</name>
<dbReference type="Gene3D" id="2.60.120.260">
    <property type="entry name" value="Galactose-binding domain-like"/>
    <property type="match status" value="1"/>
</dbReference>
<keyword evidence="4" id="KW-1185">Reference proteome</keyword>
<evidence type="ECO:0000313" key="4">
    <source>
        <dbReference type="Proteomes" id="UP000183997"/>
    </source>
</evidence>
<dbReference type="AlphaFoldDB" id="A0A1M6VBS1"/>
<dbReference type="EMBL" id="FRAR01000024">
    <property type="protein sequence ID" value="SHK78899.1"/>
    <property type="molecule type" value="Genomic_DNA"/>
</dbReference>
<dbReference type="Pfam" id="PF00041">
    <property type="entry name" value="fn3"/>
    <property type="match status" value="1"/>
</dbReference>
<dbReference type="SUPFAM" id="SSF49265">
    <property type="entry name" value="Fibronectin type III"/>
    <property type="match status" value="1"/>
</dbReference>
<dbReference type="InterPro" id="IPR036116">
    <property type="entry name" value="FN3_sf"/>
</dbReference>
<evidence type="ECO:0000256" key="1">
    <source>
        <dbReference type="SAM" id="MobiDB-lite"/>
    </source>
</evidence>
<dbReference type="InterPro" id="IPR013783">
    <property type="entry name" value="Ig-like_fold"/>
</dbReference>
<dbReference type="OrthoDB" id="2051435at2"/>